<organism evidence="2">
    <name type="scientific">Trichophyton rubrum CBS 288.86</name>
    <dbReference type="NCBI Taxonomy" id="1215330"/>
    <lineage>
        <taxon>Eukaryota</taxon>
        <taxon>Fungi</taxon>
        <taxon>Dikarya</taxon>
        <taxon>Ascomycota</taxon>
        <taxon>Pezizomycotina</taxon>
        <taxon>Eurotiomycetes</taxon>
        <taxon>Eurotiomycetidae</taxon>
        <taxon>Onygenales</taxon>
        <taxon>Arthrodermataceae</taxon>
        <taxon>Trichophyton</taxon>
    </lineage>
</organism>
<dbReference type="OrthoDB" id="10039566at2759"/>
<feature type="transmembrane region" description="Helical" evidence="1">
    <location>
        <begin position="29"/>
        <end position="53"/>
    </location>
</feature>
<dbReference type="EMBL" id="KK207754">
    <property type="protein sequence ID" value="EZF55349.1"/>
    <property type="molecule type" value="Genomic_DNA"/>
</dbReference>
<keyword evidence="1" id="KW-1133">Transmembrane helix</keyword>
<protein>
    <submittedName>
        <fullName evidence="2">Uncharacterized protein</fullName>
    </submittedName>
</protein>
<gene>
    <name evidence="2" type="ORF">H103_02172</name>
</gene>
<keyword evidence="1" id="KW-0812">Transmembrane</keyword>
<dbReference type="GO" id="GO:0000329">
    <property type="term" value="C:fungal-type vacuole membrane"/>
    <property type="evidence" value="ECO:0007669"/>
    <property type="project" value="InterPro"/>
</dbReference>
<proteinExistence type="predicted"/>
<evidence type="ECO:0000313" key="2">
    <source>
        <dbReference type="EMBL" id="EZF55349.1"/>
    </source>
</evidence>
<sequence>MTGKHNIETIDTVPKGSLGSRIGAFCRRFWWLLAIILVIVVLVIVLPVIFVAYPKLAQEDVSASTLTIADMQTTNPRPDALHVKVTQVIGSKSKYHPTLDPFDAKVYLEGQQESFMTLHTPQVKADDGVKAIIDQDVKIENAEGFAAFSKAIMLSKEVKLNIIGTTKLKLGGLQKTDVDYDKTTTLKGEPFSVYTYSLSLFANFLSPGMNHLEGFNVTDIKIGNIPDTEYNMKGNAFIPNPSVLTLDMGNLTLNLAVDGHPIGYSVLHDVVIKPGDNNIPMFAKADLAYVLKQTGKESKYPNGIVPVSILGNSSVAHGKELPYYTKAVAANTLMVDLNVPAILSGGK</sequence>
<dbReference type="Proteomes" id="UP000023758">
    <property type="component" value="Unassembled WGS sequence"/>
</dbReference>
<dbReference type="AlphaFoldDB" id="A0A022WAK1"/>
<accession>A0A022WAK1</accession>
<dbReference type="InterPro" id="IPR022185">
    <property type="entry name" value="DUF3712"/>
</dbReference>
<dbReference type="InterPro" id="IPR046368">
    <property type="entry name" value="Tag1"/>
</dbReference>
<evidence type="ECO:0000256" key="1">
    <source>
        <dbReference type="SAM" id="Phobius"/>
    </source>
</evidence>
<name>A0A022WAK1_TRIRU</name>
<dbReference type="PANTHER" id="PTHR35895">
    <property type="entry name" value="CHROMOSOME 16, WHOLE GENOME SHOTGUN SEQUENCE"/>
    <property type="match status" value="1"/>
</dbReference>
<keyword evidence="1" id="KW-0472">Membrane</keyword>
<dbReference type="Pfam" id="PF12505">
    <property type="entry name" value="DUF3712"/>
    <property type="match status" value="1"/>
</dbReference>
<reference evidence="2" key="1">
    <citation type="submission" date="2014-02" db="EMBL/GenBank/DDBJ databases">
        <title>The Genome Sequence of Trichophyton rubrum (morphotype fischeri) CBS 288.86.</title>
        <authorList>
            <consortium name="The Broad Institute Genomics Platform"/>
            <person name="Cuomo C.A."/>
            <person name="White T.C."/>
            <person name="Graser Y."/>
            <person name="Martinez-Rossi N."/>
            <person name="Heitman J."/>
            <person name="Young S.K."/>
            <person name="Zeng Q."/>
            <person name="Gargeya S."/>
            <person name="Abouelleil A."/>
            <person name="Alvarado L."/>
            <person name="Chapman S.B."/>
            <person name="Gainer-Dewar J."/>
            <person name="Goldberg J."/>
            <person name="Griggs A."/>
            <person name="Gujja S."/>
            <person name="Hansen M."/>
            <person name="Howarth C."/>
            <person name="Imamovic A."/>
            <person name="Larimer J."/>
            <person name="Martinez D."/>
            <person name="Murphy C."/>
            <person name="Pearson M.D."/>
            <person name="Persinoti G."/>
            <person name="Poon T."/>
            <person name="Priest M."/>
            <person name="Roberts A.D."/>
            <person name="Saif S."/>
            <person name="Shea T.D."/>
            <person name="Sykes S.N."/>
            <person name="Wortman J."/>
            <person name="Nusbaum C."/>
            <person name="Birren B."/>
        </authorList>
    </citation>
    <scope>NUCLEOTIDE SEQUENCE [LARGE SCALE GENOMIC DNA]</scope>
    <source>
        <strain evidence="2">CBS 288.86</strain>
    </source>
</reference>
<dbReference type="PANTHER" id="PTHR35895:SF1">
    <property type="entry name" value="LIPID-BINDING SERUM GLYCOPROTEIN C-TERMINAL DOMAIN-CONTAINING PROTEIN"/>
    <property type="match status" value="1"/>
</dbReference>